<reference evidence="1" key="1">
    <citation type="journal article" date="2017" name="Nature">
        <title>The sunflower genome provides insights into oil metabolism, flowering and Asterid evolution.</title>
        <authorList>
            <person name="Badouin H."/>
            <person name="Gouzy J."/>
            <person name="Grassa C.J."/>
            <person name="Murat F."/>
            <person name="Staton S.E."/>
            <person name="Cottret L."/>
            <person name="Lelandais-Briere C."/>
            <person name="Owens G.L."/>
            <person name="Carrere S."/>
            <person name="Mayjonade B."/>
            <person name="Legrand L."/>
            <person name="Gill N."/>
            <person name="Kane N.C."/>
            <person name="Bowers J.E."/>
            <person name="Hubner S."/>
            <person name="Bellec A."/>
            <person name="Berard A."/>
            <person name="Berges H."/>
            <person name="Blanchet N."/>
            <person name="Boniface M.C."/>
            <person name="Brunel D."/>
            <person name="Catrice O."/>
            <person name="Chaidir N."/>
            <person name="Claudel C."/>
            <person name="Donnadieu C."/>
            <person name="Faraut T."/>
            <person name="Fievet G."/>
            <person name="Helmstetter N."/>
            <person name="King M."/>
            <person name="Knapp S.J."/>
            <person name="Lai Z."/>
            <person name="Le Paslier M.C."/>
            <person name="Lippi Y."/>
            <person name="Lorenzon L."/>
            <person name="Mandel J.R."/>
            <person name="Marage G."/>
            <person name="Marchand G."/>
            <person name="Marquand E."/>
            <person name="Bret-Mestries E."/>
            <person name="Morien E."/>
            <person name="Nambeesan S."/>
            <person name="Nguyen T."/>
            <person name="Pegot-Espagnet P."/>
            <person name="Pouilly N."/>
            <person name="Raftis F."/>
            <person name="Sallet E."/>
            <person name="Schiex T."/>
            <person name="Thomas J."/>
            <person name="Vandecasteele C."/>
            <person name="Vares D."/>
            <person name="Vear F."/>
            <person name="Vautrin S."/>
            <person name="Crespi M."/>
            <person name="Mangin B."/>
            <person name="Burke J.M."/>
            <person name="Salse J."/>
            <person name="Munos S."/>
            <person name="Vincourt P."/>
            <person name="Rieseberg L.H."/>
            <person name="Langlade N.B."/>
        </authorList>
    </citation>
    <scope>NUCLEOTIDE SEQUENCE</scope>
    <source>
        <tissue evidence="1">Leaves</tissue>
    </source>
</reference>
<dbReference type="Proteomes" id="UP000215914">
    <property type="component" value="Unassembled WGS sequence"/>
</dbReference>
<accession>A0A9K3EN93</accession>
<proteinExistence type="predicted"/>
<dbReference type="EMBL" id="MNCJ02000328">
    <property type="protein sequence ID" value="KAF5775069.1"/>
    <property type="molecule type" value="Genomic_DNA"/>
</dbReference>
<keyword evidence="2" id="KW-1185">Reference proteome</keyword>
<dbReference type="AlphaFoldDB" id="A0A9K3EN93"/>
<comment type="caution">
    <text evidence="1">The sequence shown here is derived from an EMBL/GenBank/DDBJ whole genome shotgun (WGS) entry which is preliminary data.</text>
</comment>
<evidence type="ECO:0000313" key="2">
    <source>
        <dbReference type="Proteomes" id="UP000215914"/>
    </source>
</evidence>
<evidence type="ECO:0000313" key="1">
    <source>
        <dbReference type="EMBL" id="KAF5775069.1"/>
    </source>
</evidence>
<name>A0A9K3EN93_HELAN</name>
<protein>
    <submittedName>
        <fullName evidence="1">Uncharacterized protein</fullName>
    </submittedName>
</protein>
<reference evidence="1" key="2">
    <citation type="submission" date="2020-06" db="EMBL/GenBank/DDBJ databases">
        <title>Helianthus annuus Genome sequencing and assembly Release 2.</title>
        <authorList>
            <person name="Gouzy J."/>
            <person name="Langlade N."/>
            <person name="Munos S."/>
        </authorList>
    </citation>
    <scope>NUCLEOTIDE SEQUENCE</scope>
    <source>
        <tissue evidence="1">Leaves</tissue>
    </source>
</reference>
<gene>
    <name evidence="1" type="ORF">HanXRQr2_Chr13g0607921</name>
</gene>
<dbReference type="Gramene" id="mRNA:HanXRQr2_Chr13g0607921">
    <property type="protein sequence ID" value="mRNA:HanXRQr2_Chr13g0607921"/>
    <property type="gene ID" value="HanXRQr2_Chr13g0607921"/>
</dbReference>
<sequence>MLRLMYFATLASRWVYISKRTRLTLLVPEMDKRFILRLGYPLFYSSQYFNENSQVGELFKGICRLLYEVCASQQLQGGACFVHQVSLSLSLIICVFGFRRNVTILMKFDIVDDRNDVCIVIV</sequence>
<organism evidence="1 2">
    <name type="scientific">Helianthus annuus</name>
    <name type="common">Common sunflower</name>
    <dbReference type="NCBI Taxonomy" id="4232"/>
    <lineage>
        <taxon>Eukaryota</taxon>
        <taxon>Viridiplantae</taxon>
        <taxon>Streptophyta</taxon>
        <taxon>Embryophyta</taxon>
        <taxon>Tracheophyta</taxon>
        <taxon>Spermatophyta</taxon>
        <taxon>Magnoliopsida</taxon>
        <taxon>eudicotyledons</taxon>
        <taxon>Gunneridae</taxon>
        <taxon>Pentapetalae</taxon>
        <taxon>asterids</taxon>
        <taxon>campanulids</taxon>
        <taxon>Asterales</taxon>
        <taxon>Asteraceae</taxon>
        <taxon>Asteroideae</taxon>
        <taxon>Heliantheae alliance</taxon>
        <taxon>Heliantheae</taxon>
        <taxon>Helianthus</taxon>
    </lineage>
</organism>